<gene>
    <name evidence="1" type="ORF">BCR33DRAFT_433336</name>
</gene>
<dbReference type="Proteomes" id="UP000193642">
    <property type="component" value="Unassembled WGS sequence"/>
</dbReference>
<protein>
    <submittedName>
        <fullName evidence="1">Uncharacterized protein</fullName>
    </submittedName>
</protein>
<dbReference type="AlphaFoldDB" id="A0A1Y2BTT6"/>
<organism evidence="1 2">
    <name type="scientific">Rhizoclosmatium globosum</name>
    <dbReference type="NCBI Taxonomy" id="329046"/>
    <lineage>
        <taxon>Eukaryota</taxon>
        <taxon>Fungi</taxon>
        <taxon>Fungi incertae sedis</taxon>
        <taxon>Chytridiomycota</taxon>
        <taxon>Chytridiomycota incertae sedis</taxon>
        <taxon>Chytridiomycetes</taxon>
        <taxon>Chytridiales</taxon>
        <taxon>Chytriomycetaceae</taxon>
        <taxon>Rhizoclosmatium</taxon>
    </lineage>
</organism>
<accession>A0A1Y2BTT6</accession>
<evidence type="ECO:0000313" key="2">
    <source>
        <dbReference type="Proteomes" id="UP000193642"/>
    </source>
</evidence>
<dbReference type="EMBL" id="MCGO01000045">
    <property type="protein sequence ID" value="ORY38153.1"/>
    <property type="molecule type" value="Genomic_DNA"/>
</dbReference>
<name>A0A1Y2BTT6_9FUNG</name>
<sequence length="151" mass="16833">MMELGLKMRCKSVSYQSIAEIFLGTEHKDVRRLRLYEPFMDALRQFAIVHNFYHHGIVSEAIQARHGCGKTECPACIGTSRTKSPIAVTMDGFESASKKSVAAGGGGNHGFYAMAKGNHRTLHVWAVKLSTKRAVKEFQRLMGKTLIVLFM</sequence>
<reference evidence="1 2" key="1">
    <citation type="submission" date="2016-07" db="EMBL/GenBank/DDBJ databases">
        <title>Pervasive Adenine N6-methylation of Active Genes in Fungi.</title>
        <authorList>
            <consortium name="DOE Joint Genome Institute"/>
            <person name="Mondo S.J."/>
            <person name="Dannebaum R.O."/>
            <person name="Kuo R.C."/>
            <person name="Labutti K."/>
            <person name="Haridas S."/>
            <person name="Kuo A."/>
            <person name="Salamov A."/>
            <person name="Ahrendt S.R."/>
            <person name="Lipzen A."/>
            <person name="Sullivan W."/>
            <person name="Andreopoulos W.B."/>
            <person name="Clum A."/>
            <person name="Lindquist E."/>
            <person name="Daum C."/>
            <person name="Ramamoorthy G.K."/>
            <person name="Gryganskyi A."/>
            <person name="Culley D."/>
            <person name="Magnuson J.K."/>
            <person name="James T.Y."/>
            <person name="O'Malley M.A."/>
            <person name="Stajich J.E."/>
            <person name="Spatafora J.W."/>
            <person name="Visel A."/>
            <person name="Grigoriev I.V."/>
        </authorList>
    </citation>
    <scope>NUCLEOTIDE SEQUENCE [LARGE SCALE GENOMIC DNA]</scope>
    <source>
        <strain evidence="1 2">JEL800</strain>
    </source>
</reference>
<evidence type="ECO:0000313" key="1">
    <source>
        <dbReference type="EMBL" id="ORY38153.1"/>
    </source>
</evidence>
<keyword evidence="2" id="KW-1185">Reference proteome</keyword>
<comment type="caution">
    <text evidence="1">The sequence shown here is derived from an EMBL/GenBank/DDBJ whole genome shotgun (WGS) entry which is preliminary data.</text>
</comment>
<proteinExistence type="predicted"/>
<dbReference type="OrthoDB" id="10589481at2759"/>